<dbReference type="STRING" id="59895.A0A103XV71"/>
<name>A0A103XV71_CYNCS</name>
<dbReference type="Gramene" id="KVH97504">
    <property type="protein sequence ID" value="KVH97504"/>
    <property type="gene ID" value="Ccrd_000393"/>
</dbReference>
<dbReference type="Gene3D" id="3.30.160.60">
    <property type="entry name" value="Classic Zinc Finger"/>
    <property type="match status" value="1"/>
</dbReference>
<evidence type="ECO:0000259" key="9">
    <source>
        <dbReference type="PROSITE" id="PS50157"/>
    </source>
</evidence>
<keyword evidence="2" id="KW-0677">Repeat</keyword>
<evidence type="ECO:0000313" key="11">
    <source>
        <dbReference type="Proteomes" id="UP000243975"/>
    </source>
</evidence>
<feature type="region of interest" description="Disordered" evidence="8">
    <location>
        <begin position="214"/>
        <end position="288"/>
    </location>
</feature>
<dbReference type="InterPro" id="IPR055187">
    <property type="entry name" value="C2CH-3rd_BIRD-IDD"/>
</dbReference>
<keyword evidence="6" id="KW-0804">Transcription</keyword>
<reference evidence="10 11" key="1">
    <citation type="journal article" date="2016" name="Sci. Rep.">
        <title>The genome sequence of the outbreeding globe artichoke constructed de novo incorporating a phase-aware low-pass sequencing strategy of F1 progeny.</title>
        <authorList>
            <person name="Scaglione D."/>
            <person name="Reyes-Chin-Wo S."/>
            <person name="Acquadro A."/>
            <person name="Froenicke L."/>
            <person name="Portis E."/>
            <person name="Beitel C."/>
            <person name="Tirone M."/>
            <person name="Mauro R."/>
            <person name="Lo Monaco A."/>
            <person name="Mauromicale G."/>
            <person name="Faccioli P."/>
            <person name="Cattivelli L."/>
            <person name="Rieseberg L."/>
            <person name="Michelmore R."/>
            <person name="Lanteri S."/>
        </authorList>
    </citation>
    <scope>NUCLEOTIDE SEQUENCE [LARGE SCALE GENOMIC DNA]</scope>
    <source>
        <strain evidence="10">2C</strain>
    </source>
</reference>
<proteinExistence type="predicted"/>
<keyword evidence="4" id="KW-0862">Zinc</keyword>
<gene>
    <name evidence="10" type="ORF">Ccrd_000393</name>
</gene>
<dbReference type="PROSITE" id="PS50157">
    <property type="entry name" value="ZINC_FINGER_C2H2_2"/>
    <property type="match status" value="2"/>
</dbReference>
<organism evidence="10 11">
    <name type="scientific">Cynara cardunculus var. scolymus</name>
    <name type="common">Globe artichoke</name>
    <name type="synonym">Cynara scolymus</name>
    <dbReference type="NCBI Taxonomy" id="59895"/>
    <lineage>
        <taxon>Eukaryota</taxon>
        <taxon>Viridiplantae</taxon>
        <taxon>Streptophyta</taxon>
        <taxon>Embryophyta</taxon>
        <taxon>Tracheophyta</taxon>
        <taxon>Spermatophyta</taxon>
        <taxon>Magnoliopsida</taxon>
        <taxon>eudicotyledons</taxon>
        <taxon>Gunneridae</taxon>
        <taxon>Pentapetalae</taxon>
        <taxon>asterids</taxon>
        <taxon>campanulids</taxon>
        <taxon>Asterales</taxon>
        <taxon>Asteraceae</taxon>
        <taxon>Carduoideae</taxon>
        <taxon>Cardueae</taxon>
        <taxon>Carduinae</taxon>
        <taxon>Cynara</taxon>
    </lineage>
</organism>
<dbReference type="PROSITE" id="PS00028">
    <property type="entry name" value="ZINC_FINGER_C2H2_1"/>
    <property type="match status" value="1"/>
</dbReference>
<feature type="domain" description="C2H2-type" evidence="9">
    <location>
        <begin position="86"/>
        <end position="108"/>
    </location>
</feature>
<dbReference type="SUPFAM" id="SSF57667">
    <property type="entry name" value="beta-beta-alpha zinc fingers"/>
    <property type="match status" value="1"/>
</dbReference>
<feature type="compositionally biased region" description="Low complexity" evidence="8">
    <location>
        <begin position="258"/>
        <end position="271"/>
    </location>
</feature>
<dbReference type="OrthoDB" id="1724561at2759"/>
<evidence type="ECO:0000256" key="8">
    <source>
        <dbReference type="SAM" id="MobiDB-lite"/>
    </source>
</evidence>
<dbReference type="Pfam" id="PF22992">
    <property type="entry name" value="C2CH-4th_BIRD-IDD"/>
    <property type="match status" value="1"/>
</dbReference>
<feature type="domain" description="C2H2-type" evidence="9">
    <location>
        <begin position="162"/>
        <end position="189"/>
    </location>
</feature>
<evidence type="ECO:0000256" key="3">
    <source>
        <dbReference type="ARBA" id="ARBA00022771"/>
    </source>
</evidence>
<evidence type="ECO:0000256" key="7">
    <source>
        <dbReference type="PROSITE-ProRule" id="PRU00042"/>
    </source>
</evidence>
<dbReference type="InterPro" id="IPR031140">
    <property type="entry name" value="IDD1-16"/>
</dbReference>
<protein>
    <submittedName>
        <fullName evidence="10">Zinc finger, C2H2</fullName>
    </submittedName>
</protein>
<dbReference type="InterPro" id="IPR055185">
    <property type="entry name" value="C2CH-4th_BIRD-IDD"/>
</dbReference>
<sequence>MVSGSSSSPLMFLGTVGVDHMNPMTNSRQDSNFVLPTALPPAQLHHHLIAPADQTMIHGPSCKTDPETEVAIAVSPNTLLADGNRFICDICYKGFPRQQNLQLHGRVHNLPFKLRARRGVVQRKVYLCPVPTCAHHNRARALSDFGGLKKHYLRKHSNEKKHECNSCSKKYAVESDLKAHLKICGKKKYNCSCGAPFSRHSHFAFHQAFCDGQEQEDASKHPPTSDVGNSSVGSTSNNNSSLIGSPTLDLPTLNMGENNNNNSSSNDNSSSVIGSTTPPLDHESLVTPDPSLGLNLIENTAAFFSPSPTPQNQLQGKFGTGFYTNLLMNTNPYNNLDLNSIAFMGEGGIYGSEEAGANSFTGGGIMLDHSSSLHSTSVVYKATLREQLSTPQLFLNDDVLGFTSRNNKSNMVQGHISSSSSGVGGFMMPQEHSAFGSKYLGIANNIGYNTIPNELQNPVNGNDVGSAIFNHDVGGSYMQGGYYGFGDGNNHHDY</sequence>
<evidence type="ECO:0000256" key="5">
    <source>
        <dbReference type="ARBA" id="ARBA00023015"/>
    </source>
</evidence>
<keyword evidence="3 7" id="KW-0863">Zinc-finger</keyword>
<evidence type="ECO:0000256" key="1">
    <source>
        <dbReference type="ARBA" id="ARBA00022723"/>
    </source>
</evidence>
<feature type="compositionally biased region" description="Low complexity" evidence="8">
    <location>
        <begin position="224"/>
        <end position="241"/>
    </location>
</feature>
<dbReference type="Pfam" id="PF00096">
    <property type="entry name" value="zf-C2H2"/>
    <property type="match status" value="1"/>
</dbReference>
<dbReference type="InterPro" id="IPR013087">
    <property type="entry name" value="Znf_C2H2_type"/>
</dbReference>
<keyword evidence="5" id="KW-0805">Transcription regulation</keyword>
<keyword evidence="11" id="KW-1185">Reference proteome</keyword>
<dbReference type="PANTHER" id="PTHR10593">
    <property type="entry name" value="SERINE/THREONINE-PROTEIN KINASE RIO"/>
    <property type="match status" value="1"/>
</dbReference>
<dbReference type="Proteomes" id="UP000243975">
    <property type="component" value="Unassembled WGS sequence"/>
</dbReference>
<comment type="caution">
    <text evidence="10">The sequence shown here is derived from an EMBL/GenBank/DDBJ whole genome shotgun (WGS) entry which is preliminary data.</text>
</comment>
<dbReference type="GO" id="GO:0005634">
    <property type="term" value="C:nucleus"/>
    <property type="evidence" value="ECO:0007669"/>
    <property type="project" value="TreeGrafter"/>
</dbReference>
<evidence type="ECO:0000256" key="4">
    <source>
        <dbReference type="ARBA" id="ARBA00022833"/>
    </source>
</evidence>
<evidence type="ECO:0000256" key="6">
    <source>
        <dbReference type="ARBA" id="ARBA00023163"/>
    </source>
</evidence>
<dbReference type="GO" id="GO:0008270">
    <property type="term" value="F:zinc ion binding"/>
    <property type="evidence" value="ECO:0007669"/>
    <property type="project" value="UniProtKB-KW"/>
</dbReference>
<evidence type="ECO:0000256" key="2">
    <source>
        <dbReference type="ARBA" id="ARBA00022737"/>
    </source>
</evidence>
<dbReference type="GO" id="GO:0003700">
    <property type="term" value="F:DNA-binding transcription factor activity"/>
    <property type="evidence" value="ECO:0007669"/>
    <property type="project" value="TreeGrafter"/>
</dbReference>
<accession>A0A103XV71</accession>
<dbReference type="Pfam" id="PF22996">
    <property type="entry name" value="C2H2-2nd_BIRD-IDD"/>
    <property type="match status" value="1"/>
</dbReference>
<dbReference type="SMART" id="SM00355">
    <property type="entry name" value="ZnF_C2H2"/>
    <property type="match status" value="3"/>
</dbReference>
<dbReference type="InterPro" id="IPR055186">
    <property type="entry name" value="C2H2-2nd_BIRD-IDD"/>
</dbReference>
<dbReference type="EMBL" id="LEKV01003831">
    <property type="protein sequence ID" value="KVH97504.1"/>
    <property type="molecule type" value="Genomic_DNA"/>
</dbReference>
<dbReference type="PANTHER" id="PTHR10593:SF188">
    <property type="entry name" value="ZINC FINGER PROTEIN GAI-ASSOCIATED FACTOR 1"/>
    <property type="match status" value="1"/>
</dbReference>
<dbReference type="Pfam" id="PF22995">
    <property type="entry name" value="C2CH-3rd_BIRD-IDD"/>
    <property type="match status" value="1"/>
</dbReference>
<evidence type="ECO:0000313" key="10">
    <source>
        <dbReference type="EMBL" id="KVH97504.1"/>
    </source>
</evidence>
<keyword evidence="1" id="KW-0479">Metal-binding</keyword>
<dbReference type="AlphaFoldDB" id="A0A103XV71"/>
<dbReference type="InterPro" id="IPR036236">
    <property type="entry name" value="Znf_C2H2_sf"/>
</dbReference>